<dbReference type="GO" id="GO:0005634">
    <property type="term" value="C:nucleus"/>
    <property type="evidence" value="ECO:0007669"/>
    <property type="project" value="UniProtKB-SubCell"/>
</dbReference>
<keyword evidence="4" id="KW-0238">DNA-binding</keyword>
<evidence type="ECO:0000256" key="6">
    <source>
        <dbReference type="ARBA" id="ARBA00023242"/>
    </source>
</evidence>
<comment type="subcellular location">
    <subcellularLocation>
        <location evidence="1">Nucleus</location>
    </subcellularLocation>
</comment>
<evidence type="ECO:0000256" key="3">
    <source>
        <dbReference type="ARBA" id="ARBA00023015"/>
    </source>
</evidence>
<keyword evidence="6" id="KW-0539">Nucleus</keyword>
<dbReference type="SMART" id="SM00066">
    <property type="entry name" value="GAL4"/>
    <property type="match status" value="1"/>
</dbReference>
<keyword evidence="10" id="KW-1185">Reference proteome</keyword>
<dbReference type="InterPro" id="IPR050815">
    <property type="entry name" value="TF_fung"/>
</dbReference>
<keyword evidence="5" id="KW-0804">Transcription</keyword>
<proteinExistence type="predicted"/>
<evidence type="ECO:0000256" key="4">
    <source>
        <dbReference type="ARBA" id="ARBA00023125"/>
    </source>
</evidence>
<dbReference type="VEuPathDB" id="FungiDB:HMPREF1541_02819"/>
<reference evidence="9 10" key="1">
    <citation type="submission" date="2013-03" db="EMBL/GenBank/DDBJ databases">
        <title>The Genome Sequence of Phialophora europaea CBS 101466.</title>
        <authorList>
            <consortium name="The Broad Institute Genomics Platform"/>
            <person name="Cuomo C."/>
            <person name="de Hoog S."/>
            <person name="Gorbushina A."/>
            <person name="Walker B."/>
            <person name="Young S.K."/>
            <person name="Zeng Q."/>
            <person name="Gargeya S."/>
            <person name="Fitzgerald M."/>
            <person name="Haas B."/>
            <person name="Abouelleil A."/>
            <person name="Allen A.W."/>
            <person name="Alvarado L."/>
            <person name="Arachchi H.M."/>
            <person name="Berlin A.M."/>
            <person name="Chapman S.B."/>
            <person name="Gainer-Dewar J."/>
            <person name="Goldberg J."/>
            <person name="Griggs A."/>
            <person name="Gujja S."/>
            <person name="Hansen M."/>
            <person name="Howarth C."/>
            <person name="Imamovic A."/>
            <person name="Ireland A."/>
            <person name="Larimer J."/>
            <person name="McCowan C."/>
            <person name="Murphy C."/>
            <person name="Pearson M."/>
            <person name="Poon T.W."/>
            <person name="Priest M."/>
            <person name="Roberts A."/>
            <person name="Saif S."/>
            <person name="Shea T."/>
            <person name="Sisk P."/>
            <person name="Sykes S."/>
            <person name="Wortman J."/>
            <person name="Nusbaum C."/>
            <person name="Birren B."/>
        </authorList>
    </citation>
    <scope>NUCLEOTIDE SEQUENCE [LARGE SCALE GENOMIC DNA]</scope>
    <source>
        <strain evidence="9 10">CBS 101466</strain>
    </source>
</reference>
<dbReference type="SUPFAM" id="SSF57701">
    <property type="entry name" value="Zn2/Cys6 DNA-binding domain"/>
    <property type="match status" value="1"/>
</dbReference>
<dbReference type="GO" id="GO:0008270">
    <property type="term" value="F:zinc ion binding"/>
    <property type="evidence" value="ECO:0007669"/>
    <property type="project" value="InterPro"/>
</dbReference>
<dbReference type="RefSeq" id="XP_008715396.1">
    <property type="nucleotide sequence ID" value="XM_008717174.1"/>
</dbReference>
<dbReference type="InterPro" id="IPR036864">
    <property type="entry name" value="Zn2-C6_fun-type_DNA-bd_sf"/>
</dbReference>
<evidence type="ECO:0000313" key="9">
    <source>
        <dbReference type="EMBL" id="ETN43660.1"/>
    </source>
</evidence>
<keyword evidence="3" id="KW-0805">Transcription regulation</keyword>
<dbReference type="PROSITE" id="PS00463">
    <property type="entry name" value="ZN2_CY6_FUNGAL_1"/>
    <property type="match status" value="1"/>
</dbReference>
<dbReference type="PANTHER" id="PTHR47338">
    <property type="entry name" value="ZN(II)2CYS6 TRANSCRIPTION FACTOR (EUROFUNG)-RELATED"/>
    <property type="match status" value="1"/>
</dbReference>
<dbReference type="Gene3D" id="4.10.240.10">
    <property type="entry name" value="Zn(2)-C6 fungal-type DNA-binding domain"/>
    <property type="match status" value="1"/>
</dbReference>
<dbReference type="AlphaFoldDB" id="W2S4X9"/>
<dbReference type="Proteomes" id="UP000030752">
    <property type="component" value="Unassembled WGS sequence"/>
</dbReference>
<gene>
    <name evidence="9" type="ORF">HMPREF1541_02819</name>
</gene>
<dbReference type="Pfam" id="PF00172">
    <property type="entry name" value="Zn_clus"/>
    <property type="match status" value="1"/>
</dbReference>
<evidence type="ECO:0000256" key="2">
    <source>
        <dbReference type="ARBA" id="ARBA00022723"/>
    </source>
</evidence>
<dbReference type="GO" id="GO:0003677">
    <property type="term" value="F:DNA binding"/>
    <property type="evidence" value="ECO:0007669"/>
    <property type="project" value="UniProtKB-KW"/>
</dbReference>
<evidence type="ECO:0000256" key="7">
    <source>
        <dbReference type="SAM" id="MobiDB-lite"/>
    </source>
</evidence>
<dbReference type="HOGENOM" id="CLU_032655_0_0_1"/>
<evidence type="ECO:0000259" key="8">
    <source>
        <dbReference type="PROSITE" id="PS50048"/>
    </source>
</evidence>
<feature type="compositionally biased region" description="Polar residues" evidence="7">
    <location>
        <begin position="91"/>
        <end position="102"/>
    </location>
</feature>
<dbReference type="GO" id="GO:0000981">
    <property type="term" value="F:DNA-binding transcription factor activity, RNA polymerase II-specific"/>
    <property type="evidence" value="ECO:0007669"/>
    <property type="project" value="InterPro"/>
</dbReference>
<dbReference type="GeneID" id="19970158"/>
<dbReference type="InParanoid" id="W2S4X9"/>
<sequence>MTRRHMDDDSSEESGGDGRSATVCFLCRQRKTKCDRTLPSCGFCLKAKVDCQYVPKPNKRGLRAGYVSQLENRLEHLESEIESLKREETSRPSSQALQSPLSTVHAAPAGDTPASFSPPQRPAVWTAPTPAKRQRLNPETDAAVRDLMTLPNAYLYTLAETWFKENQPWCPILSHEHIMDAAASLPTPVEYIEDIELRAVLALELSYSTQAICLGYHGRRRLSQYLRSQVLTEALSDASLGSVRALVIVGLMDYGADNIASTFSLLSVCRRTCEHLGLFKKLLSQIQGESPSQVGPPPVNTSGGGHAHMISVAWATLGLDAVSTLGVSWRDASAALVDHLSSIAYVSTPYLRDSYRAHVHLAAIGLQPVHQFLYERSQMQVQTVDENTLIKCDEMYQNLMSYVHGQPRTRYTILENGLVDFDPNLVHTETLVYATTVMIYQGLVDFHATTPDVPLQRCVKVCNENMVTLVRSISDADAELNTPLLAHFFFVAARFKLVMCMQLSEPTDIAFDTIMHTINMCARRWGFARRLDIVLRGAVVELNGGPPVPPDFWDLKRSHLDISEELKQWSSLHKGLHLDGSTSGPYSWLSRK</sequence>
<dbReference type="OrthoDB" id="2943660at2759"/>
<dbReference type="CDD" id="cd00067">
    <property type="entry name" value="GAL4"/>
    <property type="match status" value="1"/>
</dbReference>
<dbReference type="InterPro" id="IPR001138">
    <property type="entry name" value="Zn2Cys6_DnaBD"/>
</dbReference>
<evidence type="ECO:0000313" key="10">
    <source>
        <dbReference type="Proteomes" id="UP000030752"/>
    </source>
</evidence>
<feature type="region of interest" description="Disordered" evidence="7">
    <location>
        <begin position="82"/>
        <end position="128"/>
    </location>
</feature>
<evidence type="ECO:0000256" key="5">
    <source>
        <dbReference type="ARBA" id="ARBA00023163"/>
    </source>
</evidence>
<dbReference type="eggNOG" id="ENOG502SM2E">
    <property type="taxonomic scope" value="Eukaryota"/>
</dbReference>
<dbReference type="CDD" id="cd12148">
    <property type="entry name" value="fungal_TF_MHR"/>
    <property type="match status" value="1"/>
</dbReference>
<name>W2S4X9_CYPE1</name>
<dbReference type="EMBL" id="KB822718">
    <property type="protein sequence ID" value="ETN43660.1"/>
    <property type="molecule type" value="Genomic_DNA"/>
</dbReference>
<organism evidence="9 10">
    <name type="scientific">Cyphellophora europaea (strain CBS 101466)</name>
    <name type="common">Phialophora europaea</name>
    <dbReference type="NCBI Taxonomy" id="1220924"/>
    <lineage>
        <taxon>Eukaryota</taxon>
        <taxon>Fungi</taxon>
        <taxon>Dikarya</taxon>
        <taxon>Ascomycota</taxon>
        <taxon>Pezizomycotina</taxon>
        <taxon>Eurotiomycetes</taxon>
        <taxon>Chaetothyriomycetidae</taxon>
        <taxon>Chaetothyriales</taxon>
        <taxon>Cyphellophoraceae</taxon>
        <taxon>Cyphellophora</taxon>
    </lineage>
</organism>
<dbReference type="PROSITE" id="PS50048">
    <property type="entry name" value="ZN2_CY6_FUNGAL_2"/>
    <property type="match status" value="1"/>
</dbReference>
<evidence type="ECO:0000256" key="1">
    <source>
        <dbReference type="ARBA" id="ARBA00004123"/>
    </source>
</evidence>
<protein>
    <recommendedName>
        <fullName evidence="8">Zn(2)-C6 fungal-type domain-containing protein</fullName>
    </recommendedName>
</protein>
<feature type="domain" description="Zn(2)-C6 fungal-type" evidence="8">
    <location>
        <begin position="23"/>
        <end position="53"/>
    </location>
</feature>
<dbReference type="PANTHER" id="PTHR47338:SF20">
    <property type="entry name" value="ZN(II)2CYS6 TRANSCRIPTION FACTOR (EUROFUNG)"/>
    <property type="match status" value="1"/>
</dbReference>
<accession>W2S4X9</accession>
<keyword evidence="2" id="KW-0479">Metal-binding</keyword>